<organism evidence="1 2">
    <name type="scientific">Mycobacterium xenopi</name>
    <dbReference type="NCBI Taxonomy" id="1789"/>
    <lineage>
        <taxon>Bacteria</taxon>
        <taxon>Bacillati</taxon>
        <taxon>Actinomycetota</taxon>
        <taxon>Actinomycetes</taxon>
        <taxon>Mycobacteriales</taxon>
        <taxon>Mycobacteriaceae</taxon>
        <taxon>Mycobacterium</taxon>
    </lineage>
</organism>
<reference evidence="1 2" key="1">
    <citation type="submission" date="2019-12" db="EMBL/GenBank/DDBJ databases">
        <title>Complete genome sequence of Mycolicibacterium xenopi str. JCM15661T.</title>
        <authorList>
            <person name="Yoshida M."/>
            <person name="Fukano H."/>
            <person name="Asakura T."/>
            <person name="Hoshino Y."/>
        </authorList>
    </citation>
    <scope>NUCLEOTIDE SEQUENCE [LARGE SCALE GENOMIC DNA]</scope>
    <source>
        <strain evidence="1 2">JCM 15661T</strain>
    </source>
</reference>
<sequence length="44" mass="4654">MFYSHVVNSSDLVKGRTGLGGVVLRYEVHALHGVAGESIRIGDG</sequence>
<gene>
    <name evidence="1" type="ORF">MYXE_01380</name>
</gene>
<dbReference type="Proteomes" id="UP000464624">
    <property type="component" value="Chromosome"/>
</dbReference>
<dbReference type="EMBL" id="AP022314">
    <property type="protein sequence ID" value="BBU20349.1"/>
    <property type="molecule type" value="Genomic_DNA"/>
</dbReference>
<name>A0AAD1LZ06_MYCXE</name>
<evidence type="ECO:0000313" key="1">
    <source>
        <dbReference type="EMBL" id="BBU20349.1"/>
    </source>
</evidence>
<dbReference type="AlphaFoldDB" id="A0AAD1LZ06"/>
<evidence type="ECO:0000313" key="2">
    <source>
        <dbReference type="Proteomes" id="UP000464624"/>
    </source>
</evidence>
<accession>A0AAD1LZ06</accession>
<proteinExistence type="predicted"/>
<dbReference type="KEGG" id="mxe:MYXE_01380"/>
<protein>
    <submittedName>
        <fullName evidence="1">Uncharacterized protein</fullName>
    </submittedName>
</protein>